<dbReference type="GO" id="GO:0007219">
    <property type="term" value="P:Notch signaling pathway"/>
    <property type="evidence" value="ECO:0007669"/>
    <property type="project" value="UniProtKB-KW"/>
</dbReference>
<keyword evidence="12" id="KW-1185">Reference proteome</keyword>
<reference evidence="11" key="1">
    <citation type="submission" date="2025-08" db="UniProtKB">
        <authorList>
            <consortium name="Ensembl"/>
        </authorList>
    </citation>
    <scope>IDENTIFICATION</scope>
</reference>
<dbReference type="GO" id="GO:0005886">
    <property type="term" value="C:plasma membrane"/>
    <property type="evidence" value="ECO:0007669"/>
    <property type="project" value="UniProtKB-ARBA"/>
</dbReference>
<keyword evidence="4" id="KW-0812">Transmembrane</keyword>
<organism evidence="11 12">
    <name type="scientific">Fundulus heteroclitus</name>
    <name type="common">Killifish</name>
    <name type="synonym">Mummichog</name>
    <dbReference type="NCBI Taxonomy" id="8078"/>
    <lineage>
        <taxon>Eukaryota</taxon>
        <taxon>Metazoa</taxon>
        <taxon>Chordata</taxon>
        <taxon>Craniata</taxon>
        <taxon>Vertebrata</taxon>
        <taxon>Euteleostomi</taxon>
        <taxon>Actinopterygii</taxon>
        <taxon>Neopterygii</taxon>
        <taxon>Teleostei</taxon>
        <taxon>Neoteleostei</taxon>
        <taxon>Acanthomorphata</taxon>
        <taxon>Ovalentaria</taxon>
        <taxon>Atherinomorphae</taxon>
        <taxon>Cyprinodontiformes</taxon>
        <taxon>Fundulidae</taxon>
        <taxon>Fundulus</taxon>
    </lineage>
</organism>
<evidence type="ECO:0000256" key="8">
    <source>
        <dbReference type="ARBA" id="ARBA00023136"/>
    </source>
</evidence>
<dbReference type="Ensembl" id="ENSFHET00000010209.1">
    <property type="protein sequence ID" value="ENSFHEP00000003640.1"/>
    <property type="gene ID" value="ENSFHEG00000000119.1"/>
</dbReference>
<dbReference type="STRING" id="8078.ENSFHEP00000003640"/>
<proteinExistence type="inferred from homology"/>
<dbReference type="AlphaFoldDB" id="A0A3Q2NWT4"/>
<dbReference type="PANTHER" id="PTHR21092:SF0">
    <property type="entry name" value="NICASTRIN"/>
    <property type="match status" value="1"/>
</dbReference>
<evidence type="ECO:0000259" key="10">
    <source>
        <dbReference type="Pfam" id="PF18266"/>
    </source>
</evidence>
<evidence type="ECO:0000256" key="2">
    <source>
        <dbReference type="ARBA" id="ARBA00007717"/>
    </source>
</evidence>
<evidence type="ECO:0000256" key="4">
    <source>
        <dbReference type="ARBA" id="ARBA00022692"/>
    </source>
</evidence>
<dbReference type="GeneTree" id="ENSGT00390000014633"/>
<dbReference type="Pfam" id="PF05450">
    <property type="entry name" value="Nicastrin"/>
    <property type="match status" value="1"/>
</dbReference>
<evidence type="ECO:0000256" key="1">
    <source>
        <dbReference type="ARBA" id="ARBA00004479"/>
    </source>
</evidence>
<evidence type="ECO:0000256" key="5">
    <source>
        <dbReference type="ARBA" id="ARBA00022729"/>
    </source>
</evidence>
<evidence type="ECO:0000256" key="3">
    <source>
        <dbReference type="ARBA" id="ARBA00015303"/>
    </source>
</evidence>
<dbReference type="PANTHER" id="PTHR21092">
    <property type="entry name" value="NICASTRIN"/>
    <property type="match status" value="1"/>
</dbReference>
<accession>A0A3Q2NWT4</accession>
<keyword evidence="9" id="KW-0325">Glycoprotein</keyword>
<comment type="similarity">
    <text evidence="2">Belongs to the nicastrin family.</text>
</comment>
<feature type="domain" description="Nicastrin small lobe" evidence="10">
    <location>
        <begin position="67"/>
        <end position="226"/>
    </location>
</feature>
<protein>
    <recommendedName>
        <fullName evidence="3">Nicastrin</fullName>
    </recommendedName>
</protein>
<evidence type="ECO:0000256" key="9">
    <source>
        <dbReference type="ARBA" id="ARBA00023180"/>
    </source>
</evidence>
<dbReference type="Gene3D" id="3.40.630.10">
    <property type="entry name" value="Zn peptidases"/>
    <property type="match status" value="1"/>
</dbReference>
<dbReference type="Pfam" id="PF18266">
    <property type="entry name" value="Ncstrn_small"/>
    <property type="match status" value="1"/>
</dbReference>
<dbReference type="Proteomes" id="UP000265000">
    <property type="component" value="Unplaced"/>
</dbReference>
<dbReference type="CDD" id="cd03881">
    <property type="entry name" value="M28_Nicastrin"/>
    <property type="match status" value="1"/>
</dbReference>
<keyword evidence="6" id="KW-0914">Notch signaling pathway</keyword>
<dbReference type="InterPro" id="IPR008710">
    <property type="entry name" value="Nicastrin"/>
</dbReference>
<evidence type="ECO:0000256" key="7">
    <source>
        <dbReference type="ARBA" id="ARBA00022989"/>
    </source>
</evidence>
<evidence type="ECO:0000313" key="11">
    <source>
        <dbReference type="Ensembl" id="ENSFHEP00000003640.1"/>
    </source>
</evidence>
<dbReference type="SUPFAM" id="SSF53187">
    <property type="entry name" value="Zn-dependent exopeptidases"/>
    <property type="match status" value="1"/>
</dbReference>
<name>A0A3Q2NWT4_FUNHE</name>
<keyword evidence="5" id="KW-0732">Signal</keyword>
<evidence type="ECO:0000313" key="12">
    <source>
        <dbReference type="Proteomes" id="UP000265000"/>
    </source>
</evidence>
<evidence type="ECO:0000256" key="6">
    <source>
        <dbReference type="ARBA" id="ARBA00022976"/>
    </source>
</evidence>
<dbReference type="GO" id="GO:0016485">
    <property type="term" value="P:protein processing"/>
    <property type="evidence" value="ECO:0007669"/>
    <property type="project" value="InterPro"/>
</dbReference>
<dbReference type="GO" id="GO:0007220">
    <property type="term" value="P:Notch receptor processing"/>
    <property type="evidence" value="ECO:0007669"/>
    <property type="project" value="TreeGrafter"/>
</dbReference>
<comment type="subcellular location">
    <subcellularLocation>
        <location evidence="1">Membrane</location>
        <topology evidence="1">Single-pass type I membrane protein</topology>
    </subcellularLocation>
</comment>
<dbReference type="InterPro" id="IPR041084">
    <property type="entry name" value="Ncstrn_small"/>
</dbReference>
<keyword evidence="8" id="KW-0472">Membrane</keyword>
<keyword evidence="7" id="KW-1133">Transmembrane helix</keyword>
<sequence>MHFQNILVHLQFHFIGNYALKQPSNEPISPVHFIYIAHLTTENVSNVLYIAKKKTIKDSEDHTTTLSSLSGDVGVLHLLESEENLDWVLRTGLHPPYMVIMESALFTRSVMMKLKNGSSRVAGVAVVVPSANPPQGFSPHNKCPNENSGVYSESYGPTLAHCNTTVWNPLGNGLSYEEFDFPIFSLKDDNDTQLIKQCYVDHNRPVNGSDPQYPLCAMQLFSHMSAVTNTATCMRRNTNGFTFSPESICEPLGDHNIWAPAKPLNTTQKGHKAGESMVMATLDSRSFFSEIGPGAESAASGLITLLAAAHALRNATQEAQLSRTIFYTFFHGETFDYIGSSRMVYDMEKNQFPIDLDNVHSVLEIGQVGLFSSSKVWLHTDPVSRRNGSVEEEVKKLVSNLQTAAKGLNVSVEEPGVTQPLPPSSLQRFLRARPFPGVVIQDYSSSFANMYYQSMFDNADSLKMSYPPNLTPEEQLNYVTDTAKVRAYMMLRLLVNTANFYISVERQTSLPTVLVQHLLANLTGSTANVTQEDCKNQRENQDDKESKHVSYSWVQGAAPPNSTERKGFCVRSTVHGTKALSPAFELEDYNSKDYSTWTESNWKQIKGRIFLVASHDLEVNQSAKATHSRVLLNGPRCQGLYRLLT</sequence>
<reference evidence="11" key="2">
    <citation type="submission" date="2025-09" db="UniProtKB">
        <authorList>
            <consortium name="Ensembl"/>
        </authorList>
    </citation>
    <scope>IDENTIFICATION</scope>
</reference>